<dbReference type="HOGENOM" id="CLU_2657815_0_0_1"/>
<evidence type="ECO:0000256" key="3">
    <source>
        <dbReference type="ARBA" id="ARBA00012895"/>
    </source>
</evidence>
<evidence type="ECO:0000256" key="4">
    <source>
        <dbReference type="ARBA" id="ARBA00022741"/>
    </source>
</evidence>
<comment type="catalytic activity">
    <reaction evidence="1">
        <text>ATP-dependent breakage, passage and rejoining of double-stranded DNA.</text>
        <dbReference type="EC" id="5.6.2.2"/>
    </reaction>
</comment>
<dbReference type="InterPro" id="IPR013759">
    <property type="entry name" value="Topo_IIA_B_C"/>
</dbReference>
<dbReference type="GO" id="GO:0003918">
    <property type="term" value="F:DNA topoisomerase type II (double strand cut, ATP-hydrolyzing) activity"/>
    <property type="evidence" value="ECO:0007669"/>
    <property type="project" value="UniProtKB-EC"/>
</dbReference>
<keyword evidence="5" id="KW-0067">ATP-binding</keyword>
<dbReference type="Gramene" id="scaffold_201441.1">
    <property type="protein sequence ID" value="scaffold_201441.1"/>
    <property type="gene ID" value="scaffold_201441.1"/>
</dbReference>
<proteinExistence type="predicted"/>
<dbReference type="Proteomes" id="UP000008694">
    <property type="component" value="Unassembled WGS sequence"/>
</dbReference>
<evidence type="ECO:0000256" key="1">
    <source>
        <dbReference type="ARBA" id="ARBA00000185"/>
    </source>
</evidence>
<dbReference type="EC" id="5.6.2.2" evidence="3"/>
<keyword evidence="8" id="KW-0413">Isomerase</keyword>
<organism evidence="10">
    <name type="scientific">Arabidopsis lyrata subsp. lyrata</name>
    <name type="common">Lyre-leaved rock-cress</name>
    <dbReference type="NCBI Taxonomy" id="81972"/>
    <lineage>
        <taxon>Eukaryota</taxon>
        <taxon>Viridiplantae</taxon>
        <taxon>Streptophyta</taxon>
        <taxon>Embryophyta</taxon>
        <taxon>Tracheophyta</taxon>
        <taxon>Spermatophyta</taxon>
        <taxon>Magnoliopsida</taxon>
        <taxon>eudicotyledons</taxon>
        <taxon>Gunneridae</taxon>
        <taxon>Pentapetalae</taxon>
        <taxon>rosids</taxon>
        <taxon>malvids</taxon>
        <taxon>Brassicales</taxon>
        <taxon>Brassicaceae</taxon>
        <taxon>Camelineae</taxon>
        <taxon>Arabidopsis</taxon>
    </lineage>
</organism>
<evidence type="ECO:0000256" key="2">
    <source>
        <dbReference type="ARBA" id="ARBA00001946"/>
    </source>
</evidence>
<dbReference type="AlphaFoldDB" id="D7KUC8"/>
<dbReference type="GO" id="GO:0005634">
    <property type="term" value="C:nucleus"/>
    <property type="evidence" value="ECO:0007669"/>
    <property type="project" value="TreeGrafter"/>
</dbReference>
<dbReference type="EMBL" id="GL348714">
    <property type="protein sequence ID" value="EFH64799.1"/>
    <property type="molecule type" value="Genomic_DNA"/>
</dbReference>
<dbReference type="InterPro" id="IPR050634">
    <property type="entry name" value="DNA_Topoisomerase_II"/>
</dbReference>
<dbReference type="Gene3D" id="3.40.50.670">
    <property type="match status" value="1"/>
</dbReference>
<dbReference type="PANTHER" id="PTHR10169:SF38">
    <property type="entry name" value="DNA TOPOISOMERASE 2"/>
    <property type="match status" value="1"/>
</dbReference>
<keyword evidence="10" id="KW-1185">Reference proteome</keyword>
<dbReference type="InterPro" id="IPR013760">
    <property type="entry name" value="Topo_IIA-like_dom_sf"/>
</dbReference>
<gene>
    <name evidence="9" type="ORF">ARALYDRAFT_894367</name>
</gene>
<name>D7KUC8_ARALL</name>
<dbReference type="SUPFAM" id="SSF56719">
    <property type="entry name" value="Type II DNA topoisomerase"/>
    <property type="match status" value="1"/>
</dbReference>
<sequence length="76" mass="8775">MAKFHNDNLKYNDFVVIKLCTLIPTEGDSAKTLFMMGLSILSAESRDLYGVFPHQRKLMDVKDVKEEKITKNKQIQ</sequence>
<reference evidence="10" key="1">
    <citation type="journal article" date="2011" name="Nat. Genet.">
        <title>The Arabidopsis lyrata genome sequence and the basis of rapid genome size change.</title>
        <authorList>
            <person name="Hu T.T."/>
            <person name="Pattyn P."/>
            <person name="Bakker E.G."/>
            <person name="Cao J."/>
            <person name="Cheng J.-F."/>
            <person name="Clark R.M."/>
            <person name="Fahlgren N."/>
            <person name="Fawcett J.A."/>
            <person name="Grimwood J."/>
            <person name="Gundlach H."/>
            <person name="Haberer G."/>
            <person name="Hollister J.D."/>
            <person name="Ossowski S."/>
            <person name="Ottilar R.P."/>
            <person name="Salamov A.A."/>
            <person name="Schneeberger K."/>
            <person name="Spannagl M."/>
            <person name="Wang X."/>
            <person name="Yang L."/>
            <person name="Nasrallah M.E."/>
            <person name="Bergelson J."/>
            <person name="Carrington J.C."/>
            <person name="Gaut B.S."/>
            <person name="Schmutz J."/>
            <person name="Mayer K.F.X."/>
            <person name="Van de Peer Y."/>
            <person name="Grigoriev I.V."/>
            <person name="Nordborg M."/>
            <person name="Weigel D."/>
            <person name="Guo Y.-L."/>
        </authorList>
    </citation>
    <scope>NUCLEOTIDE SEQUENCE [LARGE SCALE GENOMIC DNA]</scope>
    <source>
        <strain evidence="10">cv. MN47</strain>
    </source>
</reference>
<evidence type="ECO:0000256" key="7">
    <source>
        <dbReference type="ARBA" id="ARBA00023125"/>
    </source>
</evidence>
<evidence type="ECO:0000256" key="5">
    <source>
        <dbReference type="ARBA" id="ARBA00022840"/>
    </source>
</evidence>
<keyword evidence="4" id="KW-0547">Nucleotide-binding</keyword>
<comment type="cofactor">
    <cofactor evidence="2">
        <name>Mg(2+)</name>
        <dbReference type="ChEBI" id="CHEBI:18420"/>
    </cofactor>
</comment>
<dbReference type="GO" id="GO:0000712">
    <property type="term" value="P:resolution of meiotic recombination intermediates"/>
    <property type="evidence" value="ECO:0007669"/>
    <property type="project" value="TreeGrafter"/>
</dbReference>
<dbReference type="GO" id="GO:0003677">
    <property type="term" value="F:DNA binding"/>
    <property type="evidence" value="ECO:0007669"/>
    <property type="project" value="UniProtKB-KW"/>
</dbReference>
<accession>D7KUC8</accession>
<keyword evidence="7" id="KW-0238">DNA-binding</keyword>
<evidence type="ECO:0000313" key="10">
    <source>
        <dbReference type="Proteomes" id="UP000008694"/>
    </source>
</evidence>
<dbReference type="GO" id="GO:0006265">
    <property type="term" value="P:DNA topological change"/>
    <property type="evidence" value="ECO:0007669"/>
    <property type="project" value="InterPro"/>
</dbReference>
<protein>
    <recommendedName>
        <fullName evidence="3">DNA topoisomerase (ATP-hydrolyzing)</fullName>
        <ecNumber evidence="3">5.6.2.2</ecNumber>
    </recommendedName>
</protein>
<dbReference type="GO" id="GO:0000819">
    <property type="term" value="P:sister chromatid segregation"/>
    <property type="evidence" value="ECO:0007669"/>
    <property type="project" value="TreeGrafter"/>
</dbReference>
<evidence type="ECO:0000256" key="8">
    <source>
        <dbReference type="ARBA" id="ARBA00023235"/>
    </source>
</evidence>
<evidence type="ECO:0000256" key="6">
    <source>
        <dbReference type="ARBA" id="ARBA00023029"/>
    </source>
</evidence>
<keyword evidence="6" id="KW-0799">Topoisomerase</keyword>
<dbReference type="STRING" id="81972.D7KUC8"/>
<dbReference type="GO" id="GO:0005524">
    <property type="term" value="F:ATP binding"/>
    <property type="evidence" value="ECO:0007669"/>
    <property type="project" value="UniProtKB-KW"/>
</dbReference>
<dbReference type="PANTHER" id="PTHR10169">
    <property type="entry name" value="DNA TOPOISOMERASE/GYRASE"/>
    <property type="match status" value="1"/>
</dbReference>
<evidence type="ECO:0000313" key="9">
    <source>
        <dbReference type="EMBL" id="EFH64799.1"/>
    </source>
</evidence>